<feature type="domain" description="HEPN AbiU2-like" evidence="1">
    <location>
        <begin position="28"/>
        <end position="144"/>
    </location>
</feature>
<sequence>MSQNNIPDHLKKRYHHVYSAFHLCNTSLTETKILNLSDFNPKELELVNGHTFKYFRVTLQYSYIMEYHNLLEKGRKNSSEHISSLVRLNEALKNTLGPKFNDRYQENITLIEELKSSLYLKKLQDLRDKKFAHSEKNPINEPFKIKGLNEGDISNGIEHLSIMREIIKNCTSPYGFDYKLETPSSENRTLNFIKFQSKYKQFYFENQHIK</sequence>
<dbReference type="Proteomes" id="UP000029643">
    <property type="component" value="Unassembled WGS sequence"/>
</dbReference>
<accession>A0A090WNM7</accession>
<dbReference type="Pfam" id="PF18734">
    <property type="entry name" value="HEPN_AbiU2"/>
    <property type="match status" value="1"/>
</dbReference>
<gene>
    <name evidence="2" type="ORF">JCM19274_1075</name>
</gene>
<dbReference type="RefSeq" id="WP_042496263.1">
    <property type="nucleotide sequence ID" value="NZ_BBNU01000003.1"/>
</dbReference>
<evidence type="ECO:0000259" key="1">
    <source>
        <dbReference type="Pfam" id="PF18734"/>
    </source>
</evidence>
<reference evidence="2 3" key="1">
    <citation type="journal article" date="2014" name="Genome Announc.">
        <title>Draft Genome Sequences of Marine Flavobacterium Algibacter lectus Strains SS8 and NR4.</title>
        <authorList>
            <person name="Takatani N."/>
            <person name="Nakanishi M."/>
            <person name="Meirelles P."/>
            <person name="Mino S."/>
            <person name="Suda W."/>
            <person name="Oshima K."/>
            <person name="Hattori M."/>
            <person name="Ohkuma M."/>
            <person name="Hosokawa M."/>
            <person name="Miyashita K."/>
            <person name="Thompson F.L."/>
            <person name="Niwa A."/>
            <person name="Sawabe T."/>
            <person name="Sawabe T."/>
        </authorList>
    </citation>
    <scope>NUCLEOTIDE SEQUENCE [LARGE SCALE GENOMIC DNA]</scope>
    <source>
        <strain evidence="3">JCM19274</strain>
    </source>
</reference>
<name>A0A090WNM7_9FLAO</name>
<dbReference type="EMBL" id="BBNU01000003">
    <property type="protein sequence ID" value="GAL78611.1"/>
    <property type="molecule type" value="Genomic_DNA"/>
</dbReference>
<proteinExistence type="predicted"/>
<protein>
    <recommendedName>
        <fullName evidence="1">HEPN AbiU2-like domain-containing protein</fullName>
    </recommendedName>
</protein>
<organism evidence="2 3">
    <name type="scientific">Algibacter lectus</name>
    <dbReference type="NCBI Taxonomy" id="221126"/>
    <lineage>
        <taxon>Bacteria</taxon>
        <taxon>Pseudomonadati</taxon>
        <taxon>Bacteroidota</taxon>
        <taxon>Flavobacteriia</taxon>
        <taxon>Flavobacteriales</taxon>
        <taxon>Flavobacteriaceae</taxon>
        <taxon>Algibacter</taxon>
    </lineage>
</organism>
<evidence type="ECO:0000313" key="2">
    <source>
        <dbReference type="EMBL" id="GAL78611.1"/>
    </source>
</evidence>
<comment type="caution">
    <text evidence="2">The sequence shown here is derived from an EMBL/GenBank/DDBJ whole genome shotgun (WGS) entry which is preliminary data.</text>
</comment>
<evidence type="ECO:0000313" key="3">
    <source>
        <dbReference type="Proteomes" id="UP000029643"/>
    </source>
</evidence>
<dbReference type="AlphaFoldDB" id="A0A090WNM7"/>
<dbReference type="InterPro" id="IPR040704">
    <property type="entry name" value="HEPN_AbiU2"/>
</dbReference>